<keyword evidence="1" id="KW-0343">GTPase activation</keyword>
<dbReference type="PANTHER" id="PTHR22957">
    <property type="entry name" value="TBC1 DOMAIN FAMILY MEMBER GTPASE-ACTIVATING PROTEIN"/>
    <property type="match status" value="1"/>
</dbReference>
<dbReference type="InterPro" id="IPR021935">
    <property type="entry name" value="SGSM1/2_RBD"/>
</dbReference>
<keyword evidence="6" id="KW-1185">Reference proteome</keyword>
<protein>
    <recommendedName>
        <fullName evidence="2">GTPase-activating protein GYP7</fullName>
    </recommendedName>
    <alternativeName>
        <fullName evidence="3">GAP for YPT7</fullName>
    </alternativeName>
</protein>
<dbReference type="GO" id="GO:0005737">
    <property type="term" value="C:cytoplasm"/>
    <property type="evidence" value="ECO:0007669"/>
    <property type="project" value="UniProtKB-ARBA"/>
</dbReference>
<dbReference type="Gene3D" id="1.10.472.80">
    <property type="entry name" value="Ypt/Rab-GAP domain of gyp1p, domain 3"/>
    <property type="match status" value="1"/>
</dbReference>
<evidence type="ECO:0000313" key="6">
    <source>
        <dbReference type="Proteomes" id="UP000095009"/>
    </source>
</evidence>
<evidence type="ECO:0000256" key="1">
    <source>
        <dbReference type="ARBA" id="ARBA00022468"/>
    </source>
</evidence>
<dbReference type="InterPro" id="IPR000195">
    <property type="entry name" value="Rab-GAP-TBC_dom"/>
</dbReference>
<proteinExistence type="predicted"/>
<evidence type="ECO:0000256" key="2">
    <source>
        <dbReference type="ARBA" id="ARBA00072091"/>
    </source>
</evidence>
<evidence type="ECO:0000259" key="4">
    <source>
        <dbReference type="PROSITE" id="PS50086"/>
    </source>
</evidence>
<name>A0A1E3PH71_9ASCO</name>
<feature type="domain" description="Rab-GAP TBC" evidence="4">
    <location>
        <begin position="353"/>
        <end position="577"/>
    </location>
</feature>
<dbReference type="Pfam" id="PF12068">
    <property type="entry name" value="PH_RBD"/>
    <property type="match status" value="1"/>
</dbReference>
<dbReference type="GO" id="GO:0005096">
    <property type="term" value="F:GTPase activator activity"/>
    <property type="evidence" value="ECO:0007669"/>
    <property type="project" value="UniProtKB-KW"/>
</dbReference>
<evidence type="ECO:0000256" key="3">
    <source>
        <dbReference type="ARBA" id="ARBA00082648"/>
    </source>
</evidence>
<dbReference type="SMART" id="SM00164">
    <property type="entry name" value="TBC"/>
    <property type="match status" value="1"/>
</dbReference>
<gene>
    <name evidence="5" type="ORF">NADFUDRAFT_52389</name>
</gene>
<dbReference type="FunFam" id="1.10.8.270:FF:000032">
    <property type="entry name" value="GTPase activating protein (Gyp7)"/>
    <property type="match status" value="1"/>
</dbReference>
<accession>A0A1E3PH71</accession>
<evidence type="ECO:0000313" key="5">
    <source>
        <dbReference type="EMBL" id="ODQ64766.1"/>
    </source>
</evidence>
<dbReference type="STRING" id="857566.A0A1E3PH71"/>
<dbReference type="EMBL" id="KV454411">
    <property type="protein sequence ID" value="ODQ64766.1"/>
    <property type="molecule type" value="Genomic_DNA"/>
</dbReference>
<sequence length="712" mass="82684">MTSKAKLLYSKSKVYVHPTPNSKDNIPGFVGLVRPSHAEDSGILVAWVPEDDLKVNHDYDQYVKVDLDENLVLKEALVSTPPPSSFSSYGFSVPIRDIYSIYYKRPSLGWWWGSITINTRGSETLPAIFFHDSESPSTKNEQKKRNKDFDPFSNDGNLYWGGDTFLLYLEKYAKLVNPSGSNNIFLVNPTQEDLDLYSNSNNKVAAKDEEDPFVKVFNDVKWKVLSKLASVTKFSRNTAQQLFDSTPPKVKTLLNIPEVQKVNDDFGSAKVYLAKWALGIAEEAQRSKRKSVYNEGYRKFLKGELGDFELLSIDFESERRNPIGIKEWNAFFDPIGHLVLTVEEVKERIFHGGLQPEVRPQAWLFLLEIIPWVSTDKERKKILNQKRHEYNDLKKLWWDDLENKNHDEFWLDQKSRIEKDVHRTDRSVSFFAEAEVSHPDPNSRFAETGTNAHLEQMKDMLITYNEYNKNLGYIQGMSDLLSPLYVVFQDDAVAFAAFCKFMDRMERNFIRDQSGMRDQLLTIDHLVQLMLPQLYEHLAQADSTHFFFFFRMILVWFKREFAWDDVLTLWEVLWTNYYSSDFVLFVALAILDKHKDIIMTHLNQFDEILKYMNELSMTMDLKDILERAEIQFLNFRKAIDMVDRKRQDMSSSTFLASGSTDYSLTDTEGSKAAKQKLTDHELPNITRDLRNLLSKEIVIVKEVERDPDVGGG</sequence>
<organism evidence="5 6">
    <name type="scientific">Nadsonia fulvescens var. elongata DSM 6958</name>
    <dbReference type="NCBI Taxonomy" id="857566"/>
    <lineage>
        <taxon>Eukaryota</taxon>
        <taxon>Fungi</taxon>
        <taxon>Dikarya</taxon>
        <taxon>Ascomycota</taxon>
        <taxon>Saccharomycotina</taxon>
        <taxon>Dipodascomycetes</taxon>
        <taxon>Dipodascales</taxon>
        <taxon>Dipodascales incertae sedis</taxon>
        <taxon>Nadsonia</taxon>
    </lineage>
</organism>
<reference evidence="5 6" key="1">
    <citation type="journal article" date="2016" name="Proc. Natl. Acad. Sci. U.S.A.">
        <title>Comparative genomics of biotechnologically important yeasts.</title>
        <authorList>
            <person name="Riley R."/>
            <person name="Haridas S."/>
            <person name="Wolfe K.H."/>
            <person name="Lopes M.R."/>
            <person name="Hittinger C.T."/>
            <person name="Goeker M."/>
            <person name="Salamov A.A."/>
            <person name="Wisecaver J.H."/>
            <person name="Long T.M."/>
            <person name="Calvey C.H."/>
            <person name="Aerts A.L."/>
            <person name="Barry K.W."/>
            <person name="Choi C."/>
            <person name="Clum A."/>
            <person name="Coughlan A.Y."/>
            <person name="Deshpande S."/>
            <person name="Douglass A.P."/>
            <person name="Hanson S.J."/>
            <person name="Klenk H.-P."/>
            <person name="LaButti K.M."/>
            <person name="Lapidus A."/>
            <person name="Lindquist E.A."/>
            <person name="Lipzen A.M."/>
            <person name="Meier-Kolthoff J.P."/>
            <person name="Ohm R.A."/>
            <person name="Otillar R.P."/>
            <person name="Pangilinan J.L."/>
            <person name="Peng Y."/>
            <person name="Rokas A."/>
            <person name="Rosa C.A."/>
            <person name="Scheuner C."/>
            <person name="Sibirny A.A."/>
            <person name="Slot J.C."/>
            <person name="Stielow J.B."/>
            <person name="Sun H."/>
            <person name="Kurtzman C.P."/>
            <person name="Blackwell M."/>
            <person name="Grigoriev I.V."/>
            <person name="Jeffries T.W."/>
        </authorList>
    </citation>
    <scope>NUCLEOTIDE SEQUENCE [LARGE SCALE GENOMIC DNA]</scope>
    <source>
        <strain evidence="5 6">DSM 6958</strain>
    </source>
</reference>
<dbReference type="FunFam" id="1.10.472.80:FF:000005">
    <property type="entry name" value="TBC1 domain family member 15"/>
    <property type="match status" value="1"/>
</dbReference>
<dbReference type="Proteomes" id="UP000095009">
    <property type="component" value="Unassembled WGS sequence"/>
</dbReference>
<dbReference type="Gene3D" id="1.10.8.270">
    <property type="entry name" value="putative rabgap domain of human tbc1 domain family member 14 like domains"/>
    <property type="match status" value="1"/>
</dbReference>
<dbReference type="AlphaFoldDB" id="A0A1E3PH71"/>
<dbReference type="InterPro" id="IPR035969">
    <property type="entry name" value="Rab-GAP_TBC_sf"/>
</dbReference>
<dbReference type="PANTHER" id="PTHR22957:SF502">
    <property type="entry name" value="SMALL G PROTEIN SIGNALING MODULATOR 2-RELATED"/>
    <property type="match status" value="1"/>
</dbReference>
<dbReference type="Pfam" id="PF00566">
    <property type="entry name" value="RabGAP-TBC"/>
    <property type="match status" value="1"/>
</dbReference>
<dbReference type="PROSITE" id="PS50086">
    <property type="entry name" value="TBC_RABGAP"/>
    <property type="match status" value="1"/>
</dbReference>
<dbReference type="SUPFAM" id="SSF47923">
    <property type="entry name" value="Ypt/Rab-GAP domain of gyp1p"/>
    <property type="match status" value="2"/>
</dbReference>
<dbReference type="OrthoDB" id="10264062at2759"/>